<evidence type="ECO:0000313" key="1">
    <source>
        <dbReference type="EMBL" id="KAK8217184.1"/>
    </source>
</evidence>
<proteinExistence type="predicted"/>
<organism evidence="1 2">
    <name type="scientific">Zalaria obscura</name>
    <dbReference type="NCBI Taxonomy" id="2024903"/>
    <lineage>
        <taxon>Eukaryota</taxon>
        <taxon>Fungi</taxon>
        <taxon>Dikarya</taxon>
        <taxon>Ascomycota</taxon>
        <taxon>Pezizomycotina</taxon>
        <taxon>Dothideomycetes</taxon>
        <taxon>Dothideomycetidae</taxon>
        <taxon>Dothideales</taxon>
        <taxon>Zalariaceae</taxon>
        <taxon>Zalaria</taxon>
    </lineage>
</organism>
<sequence length="217" mass="23904">MRRFLIQRCLKDGKEETKGSLNGDGSNSHPRPKRSGLKLPAPGMEVACHSRTVGTWTNPLAHQSASRDAKTCQSSTDEPRAVISPFDDTGQMRTLYPTSFKCLNSGPVGDIGIAVSDLVKCAVPGLEASICLLPQLPDHKLLTSPHHTIPASARDLALSREQSLYIVSVHIKQPNKQPNKPKPCTASELRFLCALRWLPLRKEASRLLTWNPERPRS</sequence>
<protein>
    <submittedName>
        <fullName evidence="1">Uncharacterized protein</fullName>
    </submittedName>
</protein>
<keyword evidence="2" id="KW-1185">Reference proteome</keyword>
<accession>A0ACC3SKV4</accession>
<gene>
    <name evidence="1" type="ORF">M8818_001436</name>
</gene>
<name>A0ACC3SKV4_9PEZI</name>
<dbReference type="Proteomes" id="UP001320706">
    <property type="component" value="Unassembled WGS sequence"/>
</dbReference>
<comment type="caution">
    <text evidence="1">The sequence shown here is derived from an EMBL/GenBank/DDBJ whole genome shotgun (WGS) entry which is preliminary data.</text>
</comment>
<evidence type="ECO:0000313" key="2">
    <source>
        <dbReference type="Proteomes" id="UP001320706"/>
    </source>
</evidence>
<reference evidence="1" key="1">
    <citation type="submission" date="2024-02" db="EMBL/GenBank/DDBJ databases">
        <title>Metagenome Assembled Genome of Zalaria obscura JY119.</title>
        <authorList>
            <person name="Vighnesh L."/>
            <person name="Jagadeeshwari U."/>
            <person name="Venkata Ramana C."/>
            <person name="Sasikala C."/>
        </authorList>
    </citation>
    <scope>NUCLEOTIDE SEQUENCE</scope>
    <source>
        <strain evidence="1">JY119</strain>
    </source>
</reference>
<dbReference type="EMBL" id="JAMKPW020000006">
    <property type="protein sequence ID" value="KAK8217184.1"/>
    <property type="molecule type" value="Genomic_DNA"/>
</dbReference>